<reference evidence="10 11" key="1">
    <citation type="submission" date="2019-02" db="EMBL/GenBank/DDBJ databases">
        <title>Genome sequencing of the rare red list fungi Antrodiella citrinella (Flaviporus citrinellus).</title>
        <authorList>
            <person name="Buettner E."/>
            <person name="Kellner H."/>
        </authorList>
    </citation>
    <scope>NUCLEOTIDE SEQUENCE [LARGE SCALE GENOMIC DNA]</scope>
    <source>
        <strain evidence="10 11">DSM 108506</strain>
    </source>
</reference>
<proteinExistence type="inferred from homology"/>
<feature type="compositionally biased region" description="Acidic residues" evidence="8">
    <location>
        <begin position="998"/>
        <end position="1013"/>
    </location>
</feature>
<evidence type="ECO:0000313" key="11">
    <source>
        <dbReference type="Proteomes" id="UP000308730"/>
    </source>
</evidence>
<dbReference type="AlphaFoldDB" id="A0A4S4N042"/>
<comment type="subcellular location">
    <subcellularLocation>
        <location evidence="1">Chromosome</location>
    </subcellularLocation>
</comment>
<dbReference type="Pfam" id="PF12719">
    <property type="entry name" value="Cnd3"/>
    <property type="match status" value="1"/>
</dbReference>
<dbReference type="InterPro" id="IPR027165">
    <property type="entry name" value="CND3"/>
</dbReference>
<dbReference type="EMBL" id="SGPM01000059">
    <property type="protein sequence ID" value="THH31051.1"/>
    <property type="molecule type" value="Genomic_DNA"/>
</dbReference>
<evidence type="ECO:0000256" key="1">
    <source>
        <dbReference type="ARBA" id="ARBA00004286"/>
    </source>
</evidence>
<evidence type="ECO:0000256" key="7">
    <source>
        <dbReference type="ARBA" id="ARBA00023306"/>
    </source>
</evidence>
<evidence type="ECO:0000259" key="9">
    <source>
        <dbReference type="Pfam" id="PF12719"/>
    </source>
</evidence>
<dbReference type="PANTHER" id="PTHR14418:SF5">
    <property type="entry name" value="CONDENSIN COMPLEX SUBUNIT 3"/>
    <property type="match status" value="1"/>
</dbReference>
<keyword evidence="6" id="KW-0226">DNA condensation</keyword>
<evidence type="ECO:0000256" key="6">
    <source>
        <dbReference type="ARBA" id="ARBA00023067"/>
    </source>
</evidence>
<feature type="region of interest" description="Disordered" evidence="8">
    <location>
        <begin position="941"/>
        <end position="1078"/>
    </location>
</feature>
<dbReference type="OrthoDB" id="27187at2759"/>
<evidence type="ECO:0000256" key="3">
    <source>
        <dbReference type="ARBA" id="ARBA00022454"/>
    </source>
</evidence>
<evidence type="ECO:0000256" key="8">
    <source>
        <dbReference type="SAM" id="MobiDB-lite"/>
    </source>
</evidence>
<dbReference type="GO" id="GO:0000796">
    <property type="term" value="C:condensin complex"/>
    <property type="evidence" value="ECO:0007669"/>
    <property type="project" value="InterPro"/>
</dbReference>
<evidence type="ECO:0000256" key="5">
    <source>
        <dbReference type="ARBA" id="ARBA00022776"/>
    </source>
</evidence>
<evidence type="ECO:0000313" key="10">
    <source>
        <dbReference type="EMBL" id="THH31051.1"/>
    </source>
</evidence>
<name>A0A4S4N042_9APHY</name>
<dbReference type="Gene3D" id="1.25.10.10">
    <property type="entry name" value="Leucine-rich Repeat Variant"/>
    <property type="match status" value="1"/>
</dbReference>
<dbReference type="InterPro" id="IPR025977">
    <property type="entry name" value="Cnd3_C"/>
</dbReference>
<keyword evidence="5" id="KW-0498">Mitosis</keyword>
<sequence length="1078" mass="121043">MVSPLENLPVLLSKSFDQAQTTTANHQKNLVALYKLHTEAATVREKVQNGMSEKLTGERAFEDAFLNMISRILPVKKGASVADRIVKFTGNYVKFIVEKDVDERKERPTDEEEEDTTASRFNTRLLRFLLKGCVAKDKNVRYRVLQIVAEMISHLGQIDEDLFELLRSILLERLRDKESVVRVQAAISLCKISVADDPDASPSIAHLLIDSLQYDTSPDVRRAVLVTIPPGGNTTEAILTRTRDVDATVRRSVYGVALNPDAPGKDDAKPENNIGATHPRTLTISQRELIVRNGLGDREEMVKAAATKLLTSWMDIVREHEDDPKDVEDESNVTAFLRLFDLFQTSVPEDALLCVFAARPDVLDSLEFPPSFWEKLTPEKAFLIRVFTDHCVAAKDDARLESALPVVGVVAGMIGLVYNNLQKALEEDAEEFMLREGMDDPDFEEEKAKREDEHFDSECVISEMLKLALNLDYGDEIGRRAMFQLTREMISRQSLPESLVARCLDVLRKLSPSERDLIRVVVEVVHELRDPGEEDDLIKDGADDGATNFGETPATVKTVRALPKPTSEMSPEEKARTDAIDLRCLSLCIGMLERVNSRFEENSTLEGILGELIVPAVKRKELSLREKGLVALGLCCLIARRMALNSFQLFLSQVQSAPDVLKLRVLQIVFDILMVNEGDFLGAGSTNGERIVEFLLHILENEESEKVQALLCVGISKLMLSGMITDDRVLRSLVLVYMSPETTENQELRQCLTYFFPVYCYSSPINQRRMQRIFVEVFTQLCQIHKDWDEDEDVLTPLQAGLMFVDWTDPQKASIVVKQIPGQDVDDVIHVELASEIMKTLFSDELTKNEKKSLCQLLGKIYLPDVVDDDKVRTLKLLIHNVRARRPLRDVTSKNAFNKFEATLTKKFEKQLEAFDEAEYRELEHLKGLFEFLDDIIPISDDEEVEPPKKRGTRKSAFSCDEKSSTGSRPRTSKGKSKAKAVNAKKAVTKSMKPPDSSTDDEGDDDADDDEGEMTPPPRRASGSKRATRPSSTSTKSRAGRNGDGMDSSVIGDVSHDSIMDTSFEEEDEDADEVDEIL</sequence>
<dbReference type="InterPro" id="IPR011989">
    <property type="entry name" value="ARM-like"/>
</dbReference>
<dbReference type="PANTHER" id="PTHR14418">
    <property type="entry name" value="CONDENSIN COMPLEX SUBUNIT 3-RELATED"/>
    <property type="match status" value="1"/>
</dbReference>
<keyword evidence="11" id="KW-1185">Reference proteome</keyword>
<protein>
    <recommendedName>
        <fullName evidence="9">Nuclear condensin complex subunit 3 C-terminal domain-containing protein</fullName>
    </recommendedName>
</protein>
<evidence type="ECO:0000256" key="2">
    <source>
        <dbReference type="ARBA" id="ARBA00006533"/>
    </source>
</evidence>
<comment type="caution">
    <text evidence="10">The sequence shown here is derived from an EMBL/GenBank/DDBJ whole genome shotgun (WGS) entry which is preliminary data.</text>
</comment>
<keyword evidence="7" id="KW-0131">Cell cycle</keyword>
<keyword evidence="4" id="KW-0132">Cell division</keyword>
<gene>
    <name evidence="10" type="ORF">EUX98_g3136</name>
</gene>
<accession>A0A4S4N042</accession>
<keyword evidence="3" id="KW-0158">Chromosome</keyword>
<feature type="compositionally biased region" description="Acidic residues" evidence="8">
    <location>
        <begin position="1063"/>
        <end position="1078"/>
    </location>
</feature>
<dbReference type="GO" id="GO:0051301">
    <property type="term" value="P:cell division"/>
    <property type="evidence" value="ECO:0007669"/>
    <property type="project" value="UniProtKB-KW"/>
</dbReference>
<dbReference type="SUPFAM" id="SSF48371">
    <property type="entry name" value="ARM repeat"/>
    <property type="match status" value="1"/>
</dbReference>
<organism evidence="10 11">
    <name type="scientific">Antrodiella citrinella</name>
    <dbReference type="NCBI Taxonomy" id="2447956"/>
    <lineage>
        <taxon>Eukaryota</taxon>
        <taxon>Fungi</taxon>
        <taxon>Dikarya</taxon>
        <taxon>Basidiomycota</taxon>
        <taxon>Agaricomycotina</taxon>
        <taxon>Agaricomycetes</taxon>
        <taxon>Polyporales</taxon>
        <taxon>Steccherinaceae</taxon>
        <taxon>Antrodiella</taxon>
    </lineage>
</organism>
<feature type="compositionally biased region" description="Low complexity" evidence="8">
    <location>
        <begin position="980"/>
        <end position="991"/>
    </location>
</feature>
<evidence type="ECO:0000256" key="4">
    <source>
        <dbReference type="ARBA" id="ARBA00022618"/>
    </source>
</evidence>
<dbReference type="GO" id="GO:0007076">
    <property type="term" value="P:mitotic chromosome condensation"/>
    <property type="evidence" value="ECO:0007669"/>
    <property type="project" value="InterPro"/>
</dbReference>
<comment type="similarity">
    <text evidence="2">Belongs to the CND3 (condensin subunit 3) family.</text>
</comment>
<dbReference type="Proteomes" id="UP000308730">
    <property type="component" value="Unassembled WGS sequence"/>
</dbReference>
<dbReference type="GO" id="GO:0000793">
    <property type="term" value="C:condensed chromosome"/>
    <property type="evidence" value="ECO:0007669"/>
    <property type="project" value="TreeGrafter"/>
</dbReference>
<dbReference type="InterPro" id="IPR016024">
    <property type="entry name" value="ARM-type_fold"/>
</dbReference>
<feature type="domain" description="Nuclear condensin complex subunit 3 C-terminal" evidence="9">
    <location>
        <begin position="583"/>
        <end position="863"/>
    </location>
</feature>